<sequence>MTSSSSPVNASISSPAVSSLPVTGSSSGQSIQTKSIPLLNSLNQTGSIKLDRSNFLLWKSLVLPALRGHRVDGYVLGTKICPPQYIPNEPATNASINPDFEDWIATDQIILSWLLSTMTVGIASQILHCTSSCELWKAVTDLMSAHSRSRVTMYKYDLQRTRKGSSSVEEYLTKMKNLADNLAMAGSPISEADLVTQTLAGLDAEYTPVVLYLFDKESITWIEAHSRLLSFERHLEHLNNVNSVSNSFANVAIKPNASAASGSQQSSSRPSSRNHGQRSFRGGRGRGGGRYPRPKLTCQLCGKSGHNVLQCFYRFDRSYSGPDKSQEPSAYVATPQLVEDLDWYMDSGATNHITHQETTGKAEAGQSHT</sequence>
<accession>A0AAE1MBD6</accession>
<feature type="compositionally biased region" description="Low complexity" evidence="1">
    <location>
        <begin position="257"/>
        <end position="274"/>
    </location>
</feature>
<evidence type="ECO:0000313" key="2">
    <source>
        <dbReference type="EMBL" id="KAK4253451.1"/>
    </source>
</evidence>
<dbReference type="EMBL" id="JAWXYG010000015">
    <property type="protein sequence ID" value="KAK4253451.1"/>
    <property type="molecule type" value="Genomic_DNA"/>
</dbReference>
<dbReference type="PANTHER" id="PTHR47481">
    <property type="match status" value="1"/>
</dbReference>
<feature type="compositionally biased region" description="Basic residues" evidence="1">
    <location>
        <begin position="275"/>
        <end position="284"/>
    </location>
</feature>
<evidence type="ECO:0000256" key="1">
    <source>
        <dbReference type="SAM" id="MobiDB-lite"/>
    </source>
</evidence>
<organism evidence="2 3">
    <name type="scientific">Acacia crassicarpa</name>
    <name type="common">northern wattle</name>
    <dbReference type="NCBI Taxonomy" id="499986"/>
    <lineage>
        <taxon>Eukaryota</taxon>
        <taxon>Viridiplantae</taxon>
        <taxon>Streptophyta</taxon>
        <taxon>Embryophyta</taxon>
        <taxon>Tracheophyta</taxon>
        <taxon>Spermatophyta</taxon>
        <taxon>Magnoliopsida</taxon>
        <taxon>eudicotyledons</taxon>
        <taxon>Gunneridae</taxon>
        <taxon>Pentapetalae</taxon>
        <taxon>rosids</taxon>
        <taxon>fabids</taxon>
        <taxon>Fabales</taxon>
        <taxon>Fabaceae</taxon>
        <taxon>Caesalpinioideae</taxon>
        <taxon>mimosoid clade</taxon>
        <taxon>Acacieae</taxon>
        <taxon>Acacia</taxon>
    </lineage>
</organism>
<gene>
    <name evidence="2" type="ORF">QN277_010121</name>
</gene>
<proteinExistence type="predicted"/>
<protein>
    <recommendedName>
        <fullName evidence="4">Retrotransposon Copia-like N-terminal domain-containing protein</fullName>
    </recommendedName>
</protein>
<name>A0AAE1MBD6_9FABA</name>
<reference evidence="2" key="1">
    <citation type="submission" date="2023-10" db="EMBL/GenBank/DDBJ databases">
        <title>Chromosome-level genome of the transformable northern wattle, Acacia crassicarpa.</title>
        <authorList>
            <person name="Massaro I."/>
            <person name="Sinha N.R."/>
            <person name="Poethig S."/>
            <person name="Leichty A.R."/>
        </authorList>
    </citation>
    <scope>NUCLEOTIDE SEQUENCE</scope>
    <source>
        <strain evidence="2">Acra3RX</strain>
        <tissue evidence="2">Leaf</tissue>
    </source>
</reference>
<dbReference type="Pfam" id="PF14223">
    <property type="entry name" value="Retrotran_gag_2"/>
    <property type="match status" value="1"/>
</dbReference>
<feature type="compositionally biased region" description="Low complexity" evidence="1">
    <location>
        <begin position="1"/>
        <end position="19"/>
    </location>
</feature>
<evidence type="ECO:0000313" key="3">
    <source>
        <dbReference type="Proteomes" id="UP001293593"/>
    </source>
</evidence>
<keyword evidence="3" id="KW-1185">Reference proteome</keyword>
<dbReference type="AlphaFoldDB" id="A0AAE1MBD6"/>
<dbReference type="PANTHER" id="PTHR47481:SF22">
    <property type="entry name" value="RETROTRANSPOSON GAG DOMAIN-CONTAINING PROTEIN"/>
    <property type="match status" value="1"/>
</dbReference>
<comment type="caution">
    <text evidence="2">The sequence shown here is derived from an EMBL/GenBank/DDBJ whole genome shotgun (WGS) entry which is preliminary data.</text>
</comment>
<dbReference type="Proteomes" id="UP001293593">
    <property type="component" value="Unassembled WGS sequence"/>
</dbReference>
<evidence type="ECO:0008006" key="4">
    <source>
        <dbReference type="Google" id="ProtNLM"/>
    </source>
</evidence>
<feature type="region of interest" description="Disordered" evidence="1">
    <location>
        <begin position="1"/>
        <end position="20"/>
    </location>
</feature>
<feature type="region of interest" description="Disordered" evidence="1">
    <location>
        <begin position="257"/>
        <end position="292"/>
    </location>
</feature>